<dbReference type="Gene3D" id="3.40.710.10">
    <property type="entry name" value="DD-peptidase/beta-lactamase superfamily"/>
    <property type="match status" value="1"/>
</dbReference>
<accession>A0A4S1E2T8</accession>
<keyword evidence="4" id="KW-1185">Reference proteome</keyword>
<dbReference type="PANTHER" id="PTHR46825:SF9">
    <property type="entry name" value="BETA-LACTAMASE-RELATED DOMAIN-CONTAINING PROTEIN"/>
    <property type="match status" value="1"/>
</dbReference>
<feature type="transmembrane region" description="Helical" evidence="1">
    <location>
        <begin position="472"/>
        <end position="499"/>
    </location>
</feature>
<reference evidence="3 4" key="1">
    <citation type="submission" date="2019-04" db="EMBL/GenBank/DDBJ databases">
        <authorList>
            <person name="Liu A."/>
        </authorList>
    </citation>
    <scope>NUCLEOTIDE SEQUENCE [LARGE SCALE GENOMIC DNA]</scope>
    <source>
        <strain evidence="3 4">RZ03</strain>
    </source>
</reference>
<keyword evidence="1" id="KW-0812">Transmembrane</keyword>
<dbReference type="EMBL" id="SRSO01000001">
    <property type="protein sequence ID" value="TGV04725.1"/>
    <property type="molecule type" value="Genomic_DNA"/>
</dbReference>
<evidence type="ECO:0000256" key="1">
    <source>
        <dbReference type="SAM" id="Phobius"/>
    </source>
</evidence>
<dbReference type="Proteomes" id="UP000307602">
    <property type="component" value="Unassembled WGS sequence"/>
</dbReference>
<dbReference type="OrthoDB" id="9793489at2"/>
<keyword evidence="3" id="KW-0378">Hydrolase</keyword>
<organism evidence="3 4">
    <name type="scientific">Flavivirga rizhaonensis</name>
    <dbReference type="NCBI Taxonomy" id="2559571"/>
    <lineage>
        <taxon>Bacteria</taxon>
        <taxon>Pseudomonadati</taxon>
        <taxon>Bacteroidota</taxon>
        <taxon>Flavobacteriia</taxon>
        <taxon>Flavobacteriales</taxon>
        <taxon>Flavobacteriaceae</taxon>
        <taxon>Flavivirga</taxon>
    </lineage>
</organism>
<comment type="caution">
    <text evidence="3">The sequence shown here is derived from an EMBL/GenBank/DDBJ whole genome shotgun (WGS) entry which is preliminary data.</text>
</comment>
<keyword evidence="1" id="KW-1133">Transmembrane helix</keyword>
<feature type="transmembrane region" description="Helical" evidence="1">
    <location>
        <begin position="575"/>
        <end position="594"/>
    </location>
</feature>
<proteinExistence type="predicted"/>
<gene>
    <name evidence="3" type="ORF">EM932_00960</name>
</gene>
<evidence type="ECO:0000259" key="2">
    <source>
        <dbReference type="Pfam" id="PF00144"/>
    </source>
</evidence>
<dbReference type="GO" id="GO:0016787">
    <property type="term" value="F:hydrolase activity"/>
    <property type="evidence" value="ECO:0007669"/>
    <property type="project" value="UniProtKB-KW"/>
</dbReference>
<evidence type="ECO:0000313" key="4">
    <source>
        <dbReference type="Proteomes" id="UP000307602"/>
    </source>
</evidence>
<dbReference type="InterPro" id="IPR050491">
    <property type="entry name" value="AmpC-like"/>
</dbReference>
<dbReference type="PANTHER" id="PTHR46825">
    <property type="entry name" value="D-ALANYL-D-ALANINE-CARBOXYPEPTIDASE/ENDOPEPTIDASE AMPH"/>
    <property type="match status" value="1"/>
</dbReference>
<feature type="domain" description="Beta-lactamase-related" evidence="2">
    <location>
        <begin position="29"/>
        <end position="349"/>
    </location>
</feature>
<feature type="transmembrane region" description="Helical" evidence="1">
    <location>
        <begin position="511"/>
        <end position="530"/>
    </location>
</feature>
<sequence length="600" mass="67400">MSKYFLVALILCSNFLLNGQQDIILKKELEQTLISQGLTGAVWSTVSNGEITTGAVGLKNIVSKEKLSSTDKVQVGSVTKTLIALGILRLSSQNKLTIDAPVNTIVPNLQLNNPWKTTNPITVRDLLNHTSGLQDAKLWQIFSTKITSTTPLKSIVSEDVSVLKVRTKPGTRFSYSNIGYTILGIIIEEITGESYESYLDENLLTPLGMKHSTFQFVSQTTENADESLAMGHFEDGSTQENVPMHIRAAGQFTTTGHDMALLAKFLLGNGSINEKPFIKKELLNQMGKPTTTDANKHGLNGGYQFGFNHTDRHGVLGYYHSGNIIGYRATFHVFPKEKKAFFISFNMDSEIANYQKFNKIFIDYLKIEKPEKQEVKNSLPNNIEDYYGFYRLNPIRFEVSSYFDLLFNSIKVNAVDNKLKMASLQKKSYYLLPLGKNLFRVKNKVKASHVLYEENKKQIISNGLVTYEKVSVLYLSMLWLSFILGLVGIILVISRGFYLLIQNKLFKKNQILTVPFSAIACLLIPIPFLLTQSILNLGDVTVGNVLLTVVTGIIPLAMIFGLIKVRKNKPLKIDVIAILFILQWTIILTYWNLIPLKLWA</sequence>
<feature type="transmembrane region" description="Helical" evidence="1">
    <location>
        <begin position="542"/>
        <end position="563"/>
    </location>
</feature>
<dbReference type="InterPro" id="IPR012338">
    <property type="entry name" value="Beta-lactam/transpept-like"/>
</dbReference>
<dbReference type="SUPFAM" id="SSF56601">
    <property type="entry name" value="beta-lactamase/transpeptidase-like"/>
    <property type="match status" value="1"/>
</dbReference>
<evidence type="ECO:0000313" key="3">
    <source>
        <dbReference type="EMBL" id="TGV04725.1"/>
    </source>
</evidence>
<keyword evidence="1" id="KW-0472">Membrane</keyword>
<protein>
    <submittedName>
        <fullName evidence="3">Class A beta-lactamase-related serine hydrolase</fullName>
    </submittedName>
</protein>
<dbReference type="AlphaFoldDB" id="A0A4S1E2T8"/>
<dbReference type="RefSeq" id="WP_135874552.1">
    <property type="nucleotide sequence ID" value="NZ_SRSO01000001.1"/>
</dbReference>
<dbReference type="Pfam" id="PF00144">
    <property type="entry name" value="Beta-lactamase"/>
    <property type="match status" value="1"/>
</dbReference>
<dbReference type="InterPro" id="IPR001466">
    <property type="entry name" value="Beta-lactam-related"/>
</dbReference>
<name>A0A4S1E2T8_9FLAO</name>